<sequence>MALAEKGSVELRTINTNNNIFGSSVNSEIAKEPSIMTTEASASAGIAAATRKDSGTAGNKGKPAKMRPSKTAIIILYVVGALLLIGGIVVGLSWMRIFNHILLKELILTPTSTSYDMWKETPIPMYLKLHLYNWTNTEEFSNNATTKPNFVEMGPYVFREKHIKVNQTWNDNGTITFQQRRIWHFDESMSNGSLDDEITNLNVIGVTVGHFVRNENIAVRLAVNLMLERYGESLFVTKTARELLFEGYSNAFLDFVHTLDIPGVNIPFEKFGWFYGRNLSDTYDGVFNMHTGVEDVLNLGVLENWNYRNRTDFWSGECSMIRGTTGELWPPVDRDESIEIFAPDICTSLVLSRANDTEILNVEGHRYITDRATFDNGSTVPSRACYCVKEPCQPSGMLDVSECRFGAPAYVSLPHFYQADDYYANAITGMEPREGKYNFEMVLEPTTGIPLNVKAQMQINILVEPVNGIALLTGIPAETYVPMLWFSQEAQLSEELASRMKMLLEVPMLGHVGFTVIGAIGLVLLSIGICLCICRRCRSEDNQSLIDAEDSNNPSKSDPVQT</sequence>
<evidence type="ECO:0000256" key="1">
    <source>
        <dbReference type="ARBA" id="ARBA00004236"/>
    </source>
</evidence>
<proteinExistence type="inferred from homology"/>
<evidence type="ECO:0000256" key="2">
    <source>
        <dbReference type="ARBA" id="ARBA00010532"/>
    </source>
</evidence>
<evidence type="ECO:0000256" key="4">
    <source>
        <dbReference type="ARBA" id="ARBA00022692"/>
    </source>
</evidence>
<keyword evidence="4 8" id="KW-0812">Transmembrane</keyword>
<comment type="subcellular location">
    <subcellularLocation>
        <location evidence="1">Cell membrane</location>
    </subcellularLocation>
</comment>
<keyword evidence="7" id="KW-0325">Glycoprotein</keyword>
<evidence type="ECO:0000256" key="8">
    <source>
        <dbReference type="SAM" id="Phobius"/>
    </source>
</evidence>
<feature type="transmembrane region" description="Helical" evidence="8">
    <location>
        <begin position="72"/>
        <end position="95"/>
    </location>
</feature>
<dbReference type="RefSeq" id="XP_046591172.1">
    <property type="nucleotide sequence ID" value="XM_046735216.1"/>
</dbReference>
<evidence type="ECO:0000256" key="3">
    <source>
        <dbReference type="ARBA" id="ARBA00022475"/>
    </source>
</evidence>
<keyword evidence="5 8" id="KW-1133">Transmembrane helix</keyword>
<dbReference type="PANTHER" id="PTHR11923:SF114">
    <property type="entry name" value="FI02050P-RELATED"/>
    <property type="match status" value="1"/>
</dbReference>
<dbReference type="GeneID" id="107223141"/>
<protein>
    <submittedName>
        <fullName evidence="10">Protein croquemort isoform X1</fullName>
    </submittedName>
</protein>
<reference evidence="10" key="1">
    <citation type="submission" date="2025-08" db="UniProtKB">
        <authorList>
            <consortium name="RefSeq"/>
        </authorList>
    </citation>
    <scope>IDENTIFICATION</scope>
    <source>
        <tissue evidence="10">Thorax and Abdomen</tissue>
    </source>
</reference>
<keyword evidence="9" id="KW-1185">Reference proteome</keyword>
<keyword evidence="6 8" id="KW-0472">Membrane</keyword>
<dbReference type="PRINTS" id="PR01609">
    <property type="entry name" value="CD36FAMILY"/>
</dbReference>
<name>A0ABM3FT21_NEOLC</name>
<keyword evidence="3" id="KW-1003">Cell membrane</keyword>
<evidence type="ECO:0000313" key="9">
    <source>
        <dbReference type="Proteomes" id="UP000829291"/>
    </source>
</evidence>
<dbReference type="PANTHER" id="PTHR11923">
    <property type="entry name" value="SCAVENGER RECEPTOR CLASS B TYPE-1 SR-B1"/>
    <property type="match status" value="1"/>
</dbReference>
<organism evidence="9 10">
    <name type="scientific">Neodiprion lecontei</name>
    <name type="common">Redheaded pine sawfly</name>
    <dbReference type="NCBI Taxonomy" id="441921"/>
    <lineage>
        <taxon>Eukaryota</taxon>
        <taxon>Metazoa</taxon>
        <taxon>Ecdysozoa</taxon>
        <taxon>Arthropoda</taxon>
        <taxon>Hexapoda</taxon>
        <taxon>Insecta</taxon>
        <taxon>Pterygota</taxon>
        <taxon>Neoptera</taxon>
        <taxon>Endopterygota</taxon>
        <taxon>Hymenoptera</taxon>
        <taxon>Tenthredinoidea</taxon>
        <taxon>Diprionidae</taxon>
        <taxon>Diprioninae</taxon>
        <taxon>Neodiprion</taxon>
    </lineage>
</organism>
<dbReference type="Pfam" id="PF01130">
    <property type="entry name" value="CD36"/>
    <property type="match status" value="1"/>
</dbReference>
<evidence type="ECO:0000256" key="5">
    <source>
        <dbReference type="ARBA" id="ARBA00022989"/>
    </source>
</evidence>
<evidence type="ECO:0000256" key="6">
    <source>
        <dbReference type="ARBA" id="ARBA00023136"/>
    </source>
</evidence>
<feature type="transmembrane region" description="Helical" evidence="8">
    <location>
        <begin position="508"/>
        <end position="534"/>
    </location>
</feature>
<accession>A0ABM3FT21</accession>
<gene>
    <name evidence="10" type="primary">LOC107223141</name>
</gene>
<evidence type="ECO:0000313" key="10">
    <source>
        <dbReference type="RefSeq" id="XP_046591172.1"/>
    </source>
</evidence>
<dbReference type="InterPro" id="IPR002159">
    <property type="entry name" value="CD36_fam"/>
</dbReference>
<dbReference type="Proteomes" id="UP000829291">
    <property type="component" value="Chromosome 3"/>
</dbReference>
<evidence type="ECO:0000256" key="7">
    <source>
        <dbReference type="ARBA" id="ARBA00023180"/>
    </source>
</evidence>
<comment type="similarity">
    <text evidence="2">Belongs to the CD36 family.</text>
</comment>